<evidence type="ECO:0000313" key="2">
    <source>
        <dbReference type="Proteomes" id="UP000726136"/>
    </source>
</evidence>
<evidence type="ECO:0000313" key="1">
    <source>
        <dbReference type="EMBL" id="MBF4377134.1"/>
    </source>
</evidence>
<dbReference type="Proteomes" id="UP000726136">
    <property type="component" value="Unassembled WGS sequence"/>
</dbReference>
<comment type="caution">
    <text evidence="1">The sequence shown here is derived from an EMBL/GenBank/DDBJ whole genome shotgun (WGS) entry which is preliminary data.</text>
</comment>
<protein>
    <submittedName>
        <fullName evidence="1">Uncharacterized protein</fullName>
    </submittedName>
</protein>
<keyword evidence="2" id="KW-1185">Reference proteome</keyword>
<organism evidence="1 2">
    <name type="scientific">Vibrio anguillarum</name>
    <name type="common">Listonella anguillarum</name>
    <dbReference type="NCBI Taxonomy" id="55601"/>
    <lineage>
        <taxon>Bacteria</taxon>
        <taxon>Pseudomonadati</taxon>
        <taxon>Pseudomonadota</taxon>
        <taxon>Gammaproteobacteria</taxon>
        <taxon>Vibrionales</taxon>
        <taxon>Vibrionaceae</taxon>
        <taxon>Vibrio</taxon>
    </lineage>
</organism>
<gene>
    <name evidence="1" type="ORF">EAY46_29605</name>
</gene>
<reference evidence="1 2" key="1">
    <citation type="journal article" date="2021" name="PeerJ">
        <title>Analysis of 44 Vibrio anguillarum genomes reveals high genetic diversity.</title>
        <authorList>
            <person name="Hansen M.J."/>
            <person name="Dalsgaard I."/>
        </authorList>
    </citation>
    <scope>NUCLEOTIDE SEQUENCE [LARGE SCALE GENOMIC DNA]</scope>
    <source>
        <strain evidence="1 2">040915-1/1B</strain>
    </source>
</reference>
<proteinExistence type="predicted"/>
<accession>A0ABR9ZF93</accession>
<dbReference type="EMBL" id="RDPI01001439">
    <property type="protein sequence ID" value="MBF4377134.1"/>
    <property type="molecule type" value="Genomic_DNA"/>
</dbReference>
<sequence>MLTLQIYKLISASLNDLERKLIHTLFVRVNISIVCQELICSMSVFVTITQLVKESKFMSLAVVKNQSVKLFQNTFTKGSLF</sequence>
<name>A0ABR9ZF93_VIBAN</name>